<sequence length="96" mass="10444">MVSPPSRECRRWRPAASSPATVFHAVQPCNKRLSAASRHKLIGPPESADCDEGETLSLLTGSCKDAASVFNDDCASPRPLHASRRTTLKVQKTLRD</sequence>
<evidence type="ECO:0000313" key="1">
    <source>
        <dbReference type="EMBL" id="BES87272.1"/>
    </source>
</evidence>
<name>A0ABN7A7N6_9HEMI</name>
<dbReference type="Proteomes" id="UP001307889">
    <property type="component" value="Chromosome 1"/>
</dbReference>
<reference evidence="1 2" key="1">
    <citation type="submission" date="2023-09" db="EMBL/GenBank/DDBJ databases">
        <title>Nesidiocoris tenuis whole genome shotgun sequence.</title>
        <authorList>
            <person name="Shibata T."/>
            <person name="Shimoda M."/>
            <person name="Kobayashi T."/>
            <person name="Uehara T."/>
        </authorList>
    </citation>
    <scope>NUCLEOTIDE SEQUENCE [LARGE SCALE GENOMIC DNA]</scope>
    <source>
        <strain evidence="1 2">Japan</strain>
    </source>
</reference>
<evidence type="ECO:0000313" key="2">
    <source>
        <dbReference type="Proteomes" id="UP001307889"/>
    </source>
</evidence>
<accession>A0ABN7A7N6</accession>
<proteinExistence type="predicted"/>
<dbReference type="EMBL" id="AP028909">
    <property type="protein sequence ID" value="BES87272.1"/>
    <property type="molecule type" value="Genomic_DNA"/>
</dbReference>
<gene>
    <name evidence="1" type="ORF">NTJ_00077</name>
</gene>
<keyword evidence="2" id="KW-1185">Reference proteome</keyword>
<organism evidence="1 2">
    <name type="scientific">Nesidiocoris tenuis</name>
    <dbReference type="NCBI Taxonomy" id="355587"/>
    <lineage>
        <taxon>Eukaryota</taxon>
        <taxon>Metazoa</taxon>
        <taxon>Ecdysozoa</taxon>
        <taxon>Arthropoda</taxon>
        <taxon>Hexapoda</taxon>
        <taxon>Insecta</taxon>
        <taxon>Pterygota</taxon>
        <taxon>Neoptera</taxon>
        <taxon>Paraneoptera</taxon>
        <taxon>Hemiptera</taxon>
        <taxon>Heteroptera</taxon>
        <taxon>Panheteroptera</taxon>
        <taxon>Cimicomorpha</taxon>
        <taxon>Miridae</taxon>
        <taxon>Dicyphina</taxon>
        <taxon>Nesidiocoris</taxon>
    </lineage>
</organism>
<protein>
    <submittedName>
        <fullName evidence="1">Uncharacterized protein</fullName>
    </submittedName>
</protein>